<dbReference type="Proteomes" id="UP000243459">
    <property type="component" value="Chromosome 6"/>
</dbReference>
<keyword evidence="2" id="KW-1185">Reference proteome</keyword>
<dbReference type="PANTHER" id="PTHR31245">
    <property type="entry name" value="UBIQUITIN SYSTEM COMPONENT CUE PROTEIN"/>
    <property type="match status" value="1"/>
</dbReference>
<evidence type="ECO:0000313" key="2">
    <source>
        <dbReference type="Proteomes" id="UP000243459"/>
    </source>
</evidence>
<dbReference type="AlphaFoldDB" id="A0A5P1EIK3"/>
<evidence type="ECO:0000313" key="1">
    <source>
        <dbReference type="EMBL" id="ONK65752.1"/>
    </source>
</evidence>
<dbReference type="Gramene" id="ONK65752">
    <property type="protein sequence ID" value="ONK65752"/>
    <property type="gene ID" value="A4U43_C06F560"/>
</dbReference>
<organism evidence="1 2">
    <name type="scientific">Asparagus officinalis</name>
    <name type="common">Garden asparagus</name>
    <dbReference type="NCBI Taxonomy" id="4686"/>
    <lineage>
        <taxon>Eukaryota</taxon>
        <taxon>Viridiplantae</taxon>
        <taxon>Streptophyta</taxon>
        <taxon>Embryophyta</taxon>
        <taxon>Tracheophyta</taxon>
        <taxon>Spermatophyta</taxon>
        <taxon>Magnoliopsida</taxon>
        <taxon>Liliopsida</taxon>
        <taxon>Asparagales</taxon>
        <taxon>Asparagaceae</taxon>
        <taxon>Asparagoideae</taxon>
        <taxon>Asparagus</taxon>
    </lineage>
</organism>
<protein>
    <submittedName>
        <fullName evidence="1">Uncharacterized protein</fullName>
    </submittedName>
</protein>
<reference evidence="2" key="1">
    <citation type="journal article" date="2017" name="Nat. Commun.">
        <title>The asparagus genome sheds light on the origin and evolution of a young Y chromosome.</title>
        <authorList>
            <person name="Harkess A."/>
            <person name="Zhou J."/>
            <person name="Xu C."/>
            <person name="Bowers J.E."/>
            <person name="Van der Hulst R."/>
            <person name="Ayyampalayam S."/>
            <person name="Mercati F."/>
            <person name="Riccardi P."/>
            <person name="McKain M.R."/>
            <person name="Kakrana A."/>
            <person name="Tang H."/>
            <person name="Ray J."/>
            <person name="Groenendijk J."/>
            <person name="Arikit S."/>
            <person name="Mathioni S.M."/>
            <person name="Nakano M."/>
            <person name="Shan H."/>
            <person name="Telgmann-Rauber A."/>
            <person name="Kanno A."/>
            <person name="Yue Z."/>
            <person name="Chen H."/>
            <person name="Li W."/>
            <person name="Chen Y."/>
            <person name="Xu X."/>
            <person name="Zhang Y."/>
            <person name="Luo S."/>
            <person name="Chen H."/>
            <person name="Gao J."/>
            <person name="Mao Z."/>
            <person name="Pires J.C."/>
            <person name="Luo M."/>
            <person name="Kudrna D."/>
            <person name="Wing R.A."/>
            <person name="Meyers B.C."/>
            <person name="Yi K."/>
            <person name="Kong H."/>
            <person name="Lavrijsen P."/>
            <person name="Sunseri F."/>
            <person name="Falavigna A."/>
            <person name="Ye Y."/>
            <person name="Leebens-Mack J.H."/>
            <person name="Chen G."/>
        </authorList>
    </citation>
    <scope>NUCLEOTIDE SEQUENCE [LARGE SCALE GENOMIC DNA]</scope>
    <source>
        <strain evidence="2">cv. DH0086</strain>
    </source>
</reference>
<name>A0A5P1EIK3_ASPOF</name>
<dbReference type="EMBL" id="CM007386">
    <property type="protein sequence ID" value="ONK65752.1"/>
    <property type="molecule type" value="Genomic_DNA"/>
</dbReference>
<gene>
    <name evidence="1" type="ORF">A4U43_C06F560</name>
</gene>
<proteinExistence type="predicted"/>
<sequence>MLLPDLQVVELVVETHDNKNDDAIQNLHALCLGSNLKADEARSLNATVLSNENTIEGEILGNSRTFQNGSSWVDLFVQDMHNVSNWDDVRGKATMLLEAFEKNVIDNSMTSKEEIGLLKEHLQCVLKDNNIL</sequence>
<accession>A0A5P1EIK3</accession>
<dbReference type="PANTHER" id="PTHR31245:SF16">
    <property type="entry name" value="UDP-GLUCOSE 6-DEHYDROGENASE"/>
    <property type="match status" value="1"/>
</dbReference>